<keyword evidence="5 12" id="KW-1133">Transmembrane helix</keyword>
<dbReference type="GeneID" id="17302004"/>
<dbReference type="PANTHER" id="PTHR14269:SF62">
    <property type="entry name" value="CDP-DIACYLGLYCEROL--GLYCEROL-3-PHOSPHATE 3-PHOSPHATIDYLTRANSFERASE 1, CHLOROPLASTIC"/>
    <property type="match status" value="1"/>
</dbReference>
<dbReference type="HOGENOM" id="CLU_1598876_0_0_1"/>
<evidence type="ECO:0000256" key="9">
    <source>
        <dbReference type="ARBA" id="ARBA00023264"/>
    </source>
</evidence>
<dbReference type="PaxDb" id="55529-EKX45296"/>
<feature type="non-terminal residue" evidence="13">
    <location>
        <position position="1"/>
    </location>
</feature>
<sequence length="167" mass="18295">MTFPHSVSQVQMRSRQGRNLNSSKKDASTALQGTEDNNKQEGETSSMVLEDFTCSVKIIILLLQWKWAKDKHLWNLPNVLTMARVLMIPLMVAFLVSSYPGRNVVASVIFAVASLTDLVDGYLARRWKISSNFGAFLDPVADKLMVATALVFLSAGYSRVGGGVAVA</sequence>
<keyword evidence="2" id="KW-0444">Lipid biosynthesis</keyword>
<evidence type="ECO:0000256" key="12">
    <source>
        <dbReference type="SAM" id="Phobius"/>
    </source>
</evidence>
<evidence type="ECO:0000256" key="1">
    <source>
        <dbReference type="ARBA" id="ARBA00004141"/>
    </source>
</evidence>
<evidence type="ECO:0000313" key="15">
    <source>
        <dbReference type="Proteomes" id="UP000011087"/>
    </source>
</evidence>
<feature type="compositionally biased region" description="Polar residues" evidence="11">
    <location>
        <begin position="1"/>
        <end position="22"/>
    </location>
</feature>
<dbReference type="EMBL" id="JH993000">
    <property type="protein sequence ID" value="EKX45296.1"/>
    <property type="molecule type" value="Genomic_DNA"/>
</dbReference>
<dbReference type="InterPro" id="IPR000462">
    <property type="entry name" value="CDP-OH_P_trans"/>
</dbReference>
<evidence type="ECO:0000313" key="14">
    <source>
        <dbReference type="EnsemblProtists" id="EKX45296"/>
    </source>
</evidence>
<comment type="similarity">
    <text evidence="10">Belongs to the CDP-alcohol phosphatidyltransferase class-I family.</text>
</comment>
<dbReference type="OrthoDB" id="10020554at2759"/>
<evidence type="ECO:0000256" key="8">
    <source>
        <dbReference type="ARBA" id="ARBA00023209"/>
    </source>
</evidence>
<dbReference type="Proteomes" id="UP000011087">
    <property type="component" value="Unassembled WGS sequence"/>
</dbReference>
<organism evidence="13">
    <name type="scientific">Guillardia theta (strain CCMP2712)</name>
    <name type="common">Cryptophyte</name>
    <dbReference type="NCBI Taxonomy" id="905079"/>
    <lineage>
        <taxon>Eukaryota</taxon>
        <taxon>Cryptophyceae</taxon>
        <taxon>Pyrenomonadales</taxon>
        <taxon>Geminigeraceae</taxon>
        <taxon>Guillardia</taxon>
    </lineage>
</organism>
<evidence type="ECO:0000256" key="2">
    <source>
        <dbReference type="ARBA" id="ARBA00022516"/>
    </source>
</evidence>
<name>L1J9W4_GUITC</name>
<dbReference type="Gene3D" id="1.20.120.1760">
    <property type="match status" value="1"/>
</dbReference>
<evidence type="ECO:0000256" key="5">
    <source>
        <dbReference type="ARBA" id="ARBA00022989"/>
    </source>
</evidence>
<dbReference type="GO" id="GO:0046474">
    <property type="term" value="P:glycerophospholipid biosynthetic process"/>
    <property type="evidence" value="ECO:0007669"/>
    <property type="project" value="TreeGrafter"/>
</dbReference>
<reference evidence="14" key="3">
    <citation type="submission" date="2015-06" db="UniProtKB">
        <authorList>
            <consortium name="EnsemblProtists"/>
        </authorList>
    </citation>
    <scope>IDENTIFICATION</scope>
</reference>
<evidence type="ECO:0000256" key="10">
    <source>
        <dbReference type="RuleBase" id="RU003750"/>
    </source>
</evidence>
<feature type="region of interest" description="Disordered" evidence="11">
    <location>
        <begin position="1"/>
        <end position="42"/>
    </location>
</feature>
<keyword evidence="8" id="KW-0594">Phospholipid biosynthesis</keyword>
<dbReference type="GO" id="GO:0016780">
    <property type="term" value="F:phosphotransferase activity, for other substituted phosphate groups"/>
    <property type="evidence" value="ECO:0007669"/>
    <property type="project" value="InterPro"/>
</dbReference>
<evidence type="ECO:0000256" key="7">
    <source>
        <dbReference type="ARBA" id="ARBA00023136"/>
    </source>
</evidence>
<proteinExistence type="inferred from homology"/>
<reference evidence="13 15" key="1">
    <citation type="journal article" date="2012" name="Nature">
        <title>Algal genomes reveal evolutionary mosaicism and the fate of nucleomorphs.</title>
        <authorList>
            <consortium name="DOE Joint Genome Institute"/>
            <person name="Curtis B.A."/>
            <person name="Tanifuji G."/>
            <person name="Burki F."/>
            <person name="Gruber A."/>
            <person name="Irimia M."/>
            <person name="Maruyama S."/>
            <person name="Arias M.C."/>
            <person name="Ball S.G."/>
            <person name="Gile G.H."/>
            <person name="Hirakawa Y."/>
            <person name="Hopkins J.F."/>
            <person name="Kuo A."/>
            <person name="Rensing S.A."/>
            <person name="Schmutz J."/>
            <person name="Symeonidi A."/>
            <person name="Elias M."/>
            <person name="Eveleigh R.J."/>
            <person name="Herman E.K."/>
            <person name="Klute M.J."/>
            <person name="Nakayama T."/>
            <person name="Obornik M."/>
            <person name="Reyes-Prieto A."/>
            <person name="Armbrust E.V."/>
            <person name="Aves S.J."/>
            <person name="Beiko R.G."/>
            <person name="Coutinho P."/>
            <person name="Dacks J.B."/>
            <person name="Durnford D.G."/>
            <person name="Fast N.M."/>
            <person name="Green B.R."/>
            <person name="Grisdale C.J."/>
            <person name="Hempel F."/>
            <person name="Henrissat B."/>
            <person name="Hoppner M.P."/>
            <person name="Ishida K."/>
            <person name="Kim E."/>
            <person name="Koreny L."/>
            <person name="Kroth P.G."/>
            <person name="Liu Y."/>
            <person name="Malik S.B."/>
            <person name="Maier U.G."/>
            <person name="McRose D."/>
            <person name="Mock T."/>
            <person name="Neilson J.A."/>
            <person name="Onodera N.T."/>
            <person name="Poole A.M."/>
            <person name="Pritham E.J."/>
            <person name="Richards T.A."/>
            <person name="Rocap G."/>
            <person name="Roy S.W."/>
            <person name="Sarai C."/>
            <person name="Schaack S."/>
            <person name="Shirato S."/>
            <person name="Slamovits C.H."/>
            <person name="Spencer D.F."/>
            <person name="Suzuki S."/>
            <person name="Worden A.Z."/>
            <person name="Zauner S."/>
            <person name="Barry K."/>
            <person name="Bell C."/>
            <person name="Bharti A.K."/>
            <person name="Crow J.A."/>
            <person name="Grimwood J."/>
            <person name="Kramer R."/>
            <person name="Lindquist E."/>
            <person name="Lucas S."/>
            <person name="Salamov A."/>
            <person name="McFadden G.I."/>
            <person name="Lane C.E."/>
            <person name="Keeling P.J."/>
            <person name="Gray M.W."/>
            <person name="Grigoriev I.V."/>
            <person name="Archibald J.M."/>
        </authorList>
    </citation>
    <scope>NUCLEOTIDE SEQUENCE</scope>
    <source>
        <strain evidence="13 15">CCMP2712</strain>
    </source>
</reference>
<feature type="transmembrane region" description="Helical" evidence="12">
    <location>
        <begin position="79"/>
        <end position="98"/>
    </location>
</feature>
<dbReference type="Pfam" id="PF01066">
    <property type="entry name" value="CDP-OH_P_transf"/>
    <property type="match status" value="1"/>
</dbReference>
<dbReference type="InterPro" id="IPR048254">
    <property type="entry name" value="CDP_ALCOHOL_P_TRANSF_CS"/>
</dbReference>
<keyword evidence="9" id="KW-1208">Phospholipid metabolism</keyword>
<reference evidence="15" key="2">
    <citation type="submission" date="2012-11" db="EMBL/GenBank/DDBJ databases">
        <authorList>
            <person name="Kuo A."/>
            <person name="Curtis B.A."/>
            <person name="Tanifuji G."/>
            <person name="Burki F."/>
            <person name="Gruber A."/>
            <person name="Irimia M."/>
            <person name="Maruyama S."/>
            <person name="Arias M.C."/>
            <person name="Ball S.G."/>
            <person name="Gile G.H."/>
            <person name="Hirakawa Y."/>
            <person name="Hopkins J.F."/>
            <person name="Rensing S.A."/>
            <person name="Schmutz J."/>
            <person name="Symeonidi A."/>
            <person name="Elias M."/>
            <person name="Eveleigh R.J."/>
            <person name="Herman E.K."/>
            <person name="Klute M.J."/>
            <person name="Nakayama T."/>
            <person name="Obornik M."/>
            <person name="Reyes-Prieto A."/>
            <person name="Armbrust E.V."/>
            <person name="Aves S.J."/>
            <person name="Beiko R.G."/>
            <person name="Coutinho P."/>
            <person name="Dacks J.B."/>
            <person name="Durnford D.G."/>
            <person name="Fast N.M."/>
            <person name="Green B.R."/>
            <person name="Grisdale C."/>
            <person name="Hempe F."/>
            <person name="Henrissat B."/>
            <person name="Hoppner M.P."/>
            <person name="Ishida K.-I."/>
            <person name="Kim E."/>
            <person name="Koreny L."/>
            <person name="Kroth P.G."/>
            <person name="Liu Y."/>
            <person name="Malik S.-B."/>
            <person name="Maier U.G."/>
            <person name="McRose D."/>
            <person name="Mock T."/>
            <person name="Neilson J.A."/>
            <person name="Onodera N.T."/>
            <person name="Poole A.M."/>
            <person name="Pritham E.J."/>
            <person name="Richards T.A."/>
            <person name="Rocap G."/>
            <person name="Roy S.W."/>
            <person name="Sarai C."/>
            <person name="Schaack S."/>
            <person name="Shirato S."/>
            <person name="Slamovits C.H."/>
            <person name="Spencer D.F."/>
            <person name="Suzuki S."/>
            <person name="Worden A.Z."/>
            <person name="Zauner S."/>
            <person name="Barry K."/>
            <person name="Bell C."/>
            <person name="Bharti A.K."/>
            <person name="Crow J.A."/>
            <person name="Grimwood J."/>
            <person name="Kramer R."/>
            <person name="Lindquist E."/>
            <person name="Lucas S."/>
            <person name="Salamov A."/>
            <person name="McFadden G.I."/>
            <person name="Lane C.E."/>
            <person name="Keeling P.J."/>
            <person name="Gray M.W."/>
            <person name="Grigoriev I.V."/>
            <person name="Archibald J.M."/>
        </authorList>
    </citation>
    <scope>NUCLEOTIDE SEQUENCE</scope>
    <source>
        <strain evidence="15">CCMP2712</strain>
    </source>
</reference>
<dbReference type="PANTHER" id="PTHR14269">
    <property type="entry name" value="CDP-DIACYLGLYCEROL--GLYCEROL-3-PHOSPHATE 3-PHOSPHATIDYLTRANSFERASE-RELATED"/>
    <property type="match status" value="1"/>
</dbReference>
<dbReference type="GO" id="GO:0016020">
    <property type="term" value="C:membrane"/>
    <property type="evidence" value="ECO:0007669"/>
    <property type="project" value="UniProtKB-SubCell"/>
</dbReference>
<evidence type="ECO:0000313" key="13">
    <source>
        <dbReference type="EMBL" id="EKX45296.1"/>
    </source>
</evidence>
<dbReference type="EnsemblProtists" id="EKX45296">
    <property type="protein sequence ID" value="EKX45296"/>
    <property type="gene ID" value="GUITHDRAFT_163365"/>
</dbReference>
<dbReference type="eggNOG" id="KOG1617">
    <property type="taxonomic scope" value="Eukaryota"/>
</dbReference>
<evidence type="ECO:0000256" key="3">
    <source>
        <dbReference type="ARBA" id="ARBA00022679"/>
    </source>
</evidence>
<accession>L1J9W4</accession>
<keyword evidence="3 10" id="KW-0808">Transferase</keyword>
<dbReference type="AlphaFoldDB" id="L1J9W4"/>
<dbReference type="RefSeq" id="XP_005832276.1">
    <property type="nucleotide sequence ID" value="XM_005832219.1"/>
</dbReference>
<keyword evidence="15" id="KW-1185">Reference proteome</keyword>
<dbReference type="KEGG" id="gtt:GUITHDRAFT_163365"/>
<feature type="transmembrane region" description="Helical" evidence="12">
    <location>
        <begin position="104"/>
        <end position="123"/>
    </location>
</feature>
<gene>
    <name evidence="13" type="ORF">GUITHDRAFT_163365</name>
</gene>
<evidence type="ECO:0000256" key="6">
    <source>
        <dbReference type="ARBA" id="ARBA00023098"/>
    </source>
</evidence>
<keyword evidence="4 12" id="KW-0812">Transmembrane</keyword>
<keyword evidence="7 12" id="KW-0472">Membrane</keyword>
<evidence type="ECO:0000256" key="11">
    <source>
        <dbReference type="SAM" id="MobiDB-lite"/>
    </source>
</evidence>
<dbReference type="InterPro" id="IPR043130">
    <property type="entry name" value="CDP-OH_PTrfase_TM_dom"/>
</dbReference>
<dbReference type="STRING" id="905079.L1J9W4"/>
<protein>
    <submittedName>
        <fullName evidence="13 14">Uncharacterized protein</fullName>
    </submittedName>
</protein>
<dbReference type="PROSITE" id="PS00379">
    <property type="entry name" value="CDP_ALCOHOL_P_TRANSF"/>
    <property type="match status" value="1"/>
</dbReference>
<keyword evidence="6" id="KW-0443">Lipid metabolism</keyword>
<dbReference type="InterPro" id="IPR050324">
    <property type="entry name" value="CDP-alcohol_PTase-I"/>
</dbReference>
<evidence type="ECO:0000256" key="4">
    <source>
        <dbReference type="ARBA" id="ARBA00022692"/>
    </source>
</evidence>
<comment type="subcellular location">
    <subcellularLocation>
        <location evidence="1">Membrane</location>
        <topology evidence="1">Multi-pass membrane protein</topology>
    </subcellularLocation>
</comment>